<proteinExistence type="predicted"/>
<dbReference type="GO" id="GO:0006402">
    <property type="term" value="P:mRNA catabolic process"/>
    <property type="evidence" value="ECO:0007669"/>
    <property type="project" value="TreeGrafter"/>
</dbReference>
<dbReference type="OMA" id="DMLVHHQ"/>
<keyword evidence="3" id="KW-1185">Reference proteome</keyword>
<reference evidence="3" key="1">
    <citation type="submission" date="2015-09" db="EMBL/GenBank/DDBJ databases">
        <authorList>
            <consortium name="Pathogen Informatics"/>
        </authorList>
    </citation>
    <scope>NUCLEOTIDE SEQUENCE [LARGE SCALE GENOMIC DNA]</scope>
    <source>
        <strain evidence="3">Lake Konstanz</strain>
    </source>
</reference>
<dbReference type="PANTHER" id="PTHR23355">
    <property type="entry name" value="RIBONUCLEASE"/>
    <property type="match status" value="1"/>
</dbReference>
<sequence length="652" mass="73096">MLALSLARFQKARRATGEQFTGNYLDASWAKKFILGYVLQHIQPEGAAVTPEFSQKVLAIQQDHSEKWQLAAKPLDGQSSTNILRLIGRYACGQSPLSLESMSLLDAAIKPLGFASLQDPRNAKLLLERVGFLEPGDNLRRLVFRGDLTFPEAANSILEEHIDPTDSYDAIRGWTEEPIYAIDSASTSEVDDAIGVHYDDNGNEIFTVYVSDATVHCPYDSALERMTARTLTTTSYLPEQVYFMLPRPIVEAATLRADKPCRTFNITFRVDEASGELSHYSVSVGWVRKLRRITYDAVQELYDHNSAVPMGDTPSWATSKDIEKLHRIHHVARVRLQQRIIRGQNKIDSNLPDPLIKVKGTKVISVTDQILSTKDARIAVAELMIAANEVCSRVAQSEKIPIPYRGTRLLSRDHEVSKLYTEPRGVVTLASNVSSGYAESMFRSISALSSVTRAVYFHEPIFHSGLETNFYAHSTSPLRRYADMLVHHQLKVHVALKHGHRFDEMIPEYQMASLCSMASLKQEQAALLQDSSSRFWLLTYIWVNLLQEGRNPGRILKCLVGSTRDIRACPLHQQTQFGGCEFVSDIFIPEIQMTHTLLHSHAQACVGTTLDCEIKDIDPSLNVLVLRVVHVHPYEGSTEEILRQALIPASDS</sequence>
<dbReference type="VEuPathDB" id="TriTrypDB:BSAL_05565"/>
<dbReference type="GO" id="GO:0000175">
    <property type="term" value="F:3'-5'-RNA exonuclease activity"/>
    <property type="evidence" value="ECO:0007669"/>
    <property type="project" value="TreeGrafter"/>
</dbReference>
<dbReference type="AlphaFoldDB" id="A0A0S4J212"/>
<evidence type="ECO:0000259" key="1">
    <source>
        <dbReference type="SMART" id="SM00955"/>
    </source>
</evidence>
<name>A0A0S4J212_BODSA</name>
<dbReference type="InterPro" id="IPR050180">
    <property type="entry name" value="RNR_Ribonuclease"/>
</dbReference>
<dbReference type="GO" id="GO:0000932">
    <property type="term" value="C:P-body"/>
    <property type="evidence" value="ECO:0007669"/>
    <property type="project" value="TreeGrafter"/>
</dbReference>
<dbReference type="EMBL" id="CYKH01000903">
    <property type="protein sequence ID" value="CUG61792.1"/>
    <property type="molecule type" value="Genomic_DNA"/>
</dbReference>
<organism evidence="2 3">
    <name type="scientific">Bodo saltans</name>
    <name type="common">Flagellated protozoan</name>
    <dbReference type="NCBI Taxonomy" id="75058"/>
    <lineage>
        <taxon>Eukaryota</taxon>
        <taxon>Discoba</taxon>
        <taxon>Euglenozoa</taxon>
        <taxon>Kinetoplastea</taxon>
        <taxon>Metakinetoplastina</taxon>
        <taxon>Eubodonida</taxon>
        <taxon>Bodonidae</taxon>
        <taxon>Bodo</taxon>
    </lineage>
</organism>
<dbReference type="Proteomes" id="UP000051952">
    <property type="component" value="Unassembled WGS sequence"/>
</dbReference>
<dbReference type="PANTHER" id="PTHR23355:SF60">
    <property type="entry name" value="MITOCHONDRIAL EXORIBONUCLEASE DSS-1"/>
    <property type="match status" value="1"/>
</dbReference>
<feature type="domain" description="RNB" evidence="1">
    <location>
        <begin position="171"/>
        <end position="496"/>
    </location>
</feature>
<dbReference type="SMART" id="SM00955">
    <property type="entry name" value="RNB"/>
    <property type="match status" value="1"/>
</dbReference>
<dbReference type="InterPro" id="IPR001900">
    <property type="entry name" value="RNase_II/R"/>
</dbReference>
<dbReference type="SUPFAM" id="SSF50249">
    <property type="entry name" value="Nucleic acid-binding proteins"/>
    <property type="match status" value="1"/>
</dbReference>
<dbReference type="InterPro" id="IPR012340">
    <property type="entry name" value="NA-bd_OB-fold"/>
</dbReference>
<protein>
    <submittedName>
        <fullName evidence="2">Mitochondrial exoribonuclease DSS-1, putative</fullName>
    </submittedName>
</protein>
<gene>
    <name evidence="2" type="ORF">BSAL_05565</name>
</gene>
<accession>A0A0S4J212</accession>
<dbReference type="OrthoDB" id="2285229at2759"/>
<dbReference type="Pfam" id="PF00773">
    <property type="entry name" value="RNB"/>
    <property type="match status" value="1"/>
</dbReference>
<evidence type="ECO:0000313" key="3">
    <source>
        <dbReference type="Proteomes" id="UP000051952"/>
    </source>
</evidence>
<dbReference type="GO" id="GO:0003723">
    <property type="term" value="F:RNA binding"/>
    <property type="evidence" value="ECO:0007669"/>
    <property type="project" value="InterPro"/>
</dbReference>
<evidence type="ECO:0000313" key="2">
    <source>
        <dbReference type="EMBL" id="CUG61792.1"/>
    </source>
</evidence>